<dbReference type="Pfam" id="PF00169">
    <property type="entry name" value="PH"/>
    <property type="match status" value="1"/>
</dbReference>
<name>A0A2B4SZF6_STYPI</name>
<evidence type="ECO:0000256" key="2">
    <source>
        <dbReference type="ARBA" id="ARBA00023228"/>
    </source>
</evidence>
<proteinExistence type="predicted"/>
<dbReference type="InterPro" id="IPR037213">
    <property type="entry name" value="Run_dom_sf"/>
</dbReference>
<dbReference type="EMBL" id="LSMT01000009">
    <property type="protein sequence ID" value="PFX33765.1"/>
    <property type="molecule type" value="Genomic_DNA"/>
</dbReference>
<dbReference type="CDD" id="cd00821">
    <property type="entry name" value="PH"/>
    <property type="match status" value="1"/>
</dbReference>
<evidence type="ECO:0000313" key="6">
    <source>
        <dbReference type="EMBL" id="PFX33765.1"/>
    </source>
</evidence>
<evidence type="ECO:0000256" key="1">
    <source>
        <dbReference type="ARBA" id="ARBA00004656"/>
    </source>
</evidence>
<dbReference type="AlphaFoldDB" id="A0A2B4SZF6"/>
<dbReference type="SUPFAM" id="SSF50729">
    <property type="entry name" value="PH domain-like"/>
    <property type="match status" value="1"/>
</dbReference>
<evidence type="ECO:0000259" key="5">
    <source>
        <dbReference type="PROSITE" id="PS50826"/>
    </source>
</evidence>
<organism evidence="6 7">
    <name type="scientific">Stylophora pistillata</name>
    <name type="common">Smooth cauliflower coral</name>
    <dbReference type="NCBI Taxonomy" id="50429"/>
    <lineage>
        <taxon>Eukaryota</taxon>
        <taxon>Metazoa</taxon>
        <taxon>Cnidaria</taxon>
        <taxon>Anthozoa</taxon>
        <taxon>Hexacorallia</taxon>
        <taxon>Scleractinia</taxon>
        <taxon>Astrocoeniina</taxon>
        <taxon>Pocilloporidae</taxon>
        <taxon>Stylophora</taxon>
    </lineage>
</organism>
<feature type="domain" description="PH" evidence="4">
    <location>
        <begin position="16"/>
        <end position="124"/>
    </location>
</feature>
<accession>A0A2B4SZF6</accession>
<evidence type="ECO:0000256" key="3">
    <source>
        <dbReference type="SAM" id="MobiDB-lite"/>
    </source>
</evidence>
<sequence length="1066" mass="120372">MATDREMRGATLTRPPPHLEGNLVFHRASKLGRRKRAFFVLLETVIYQYESRDIYYKGQRSKEDFKICLEEVCGVTEILMSSKHYKNCSFKLTLNDKESTEYVFSTESRQAMEEWVNGLREAKEFWIRHRKRQKMKKHFINQGNFADVPVPVYNGDESSADSILCGSSECHEPVYVSVTMWDTKIHTVLLPCVCDMDELVDTLHMKSQTKRCAGCHICKLQQSSMEVWTVTANGIGHRFDIKDGTLDISKLGNHFYLLVHNYKLLIIHFEDGTFQVIPCLVSIKAKEVPCIPVLADKLESLCIDNFGLYLVNDDGTSNLFTPEEEPLKHSLQGRLILKTATVSLPLRPRISEIQRQKLRKNQQNRREKKALKRVEKEKCRHNSNFNVDVIKTDNNEVSRPDGLVFYEHHYGVSNDVIRRSGSDSSLGILVDAETDRQSGPMKPGVSTEARRMSQETENDINDDAEFQPVEETSLGLCVKGEDEITVEVADNISKKHSDSSGWSREEDGEIFDGDNVSLNTSSLAMPEYALNDKTEGQLSNLSSKENRYASCQKKKCAIIDSNRAELFPDGDKSCSEPRNHERKPLSVDGVEAIAHLKIDNESQVINTTADNPTLIASTKSKFERHVLCVTGSDNSSPSVPCESLYPTEALVKGTDIQDGFSGFSTLIDKEGENHCISCARNEQCDFTIISSPRVLQLALKICSGHKVNEEEVGEANKFSRICLSGWHLQFENGSWVVVERGALRLDNDALSYETKVYISDRLEAFFNQENKLWTLVENEHIENELSSFTNGIQNEVVRDTLTLAAATEDSPSDQDDIAEEQVVTPILSQSNSLEDINVTLLDSKVNDDGTENLTSVERPRATGADGVVGRPGTESSSQGALREATQRVFLHIVELREEPEEALDNTKHESLVENVCSPLCSALWNMLSIGVRRKFIVKYTLWNIVEELKDISGVIELAVNWVNKRCARLSDEQKFQAFVCECLNMGRDTLKQWLEGFIRQNRTRSDGKLGNKFYSEGGIVFQLSGNTLEELVLDLSRITCLPFKINVEKWIKTKESSLQEIPFPFE</sequence>
<feature type="domain" description="RUN" evidence="5">
    <location>
        <begin position="910"/>
        <end position="1048"/>
    </location>
</feature>
<feature type="compositionally biased region" description="Basic residues" evidence="3">
    <location>
        <begin position="356"/>
        <end position="371"/>
    </location>
</feature>
<dbReference type="OrthoDB" id="5951878at2759"/>
<dbReference type="Gene3D" id="1.20.58.900">
    <property type="match status" value="1"/>
</dbReference>
<feature type="region of interest" description="Disordered" evidence="3">
    <location>
        <begin position="859"/>
        <end position="880"/>
    </location>
</feature>
<dbReference type="InterPro" id="IPR004012">
    <property type="entry name" value="Run_dom"/>
</dbReference>
<keyword evidence="7" id="KW-1185">Reference proteome</keyword>
<dbReference type="PROSITE" id="PS50003">
    <property type="entry name" value="PH_DOMAIN"/>
    <property type="match status" value="1"/>
</dbReference>
<protein>
    <recommendedName>
        <fullName evidence="8">PH domain-containing protein</fullName>
    </recommendedName>
</protein>
<gene>
    <name evidence="6" type="ORF">AWC38_SpisGene1346</name>
</gene>
<dbReference type="InterPro" id="IPR001849">
    <property type="entry name" value="PH_domain"/>
</dbReference>
<evidence type="ECO:0000259" key="4">
    <source>
        <dbReference type="PROSITE" id="PS50003"/>
    </source>
</evidence>
<dbReference type="InterPro" id="IPR011993">
    <property type="entry name" value="PH-like_dom_sf"/>
</dbReference>
<evidence type="ECO:0008006" key="8">
    <source>
        <dbReference type="Google" id="ProtNLM"/>
    </source>
</evidence>
<comment type="caution">
    <text evidence="6">The sequence shown here is derived from an EMBL/GenBank/DDBJ whole genome shotgun (WGS) entry which is preliminary data.</text>
</comment>
<dbReference type="GO" id="GO:0005765">
    <property type="term" value="C:lysosomal membrane"/>
    <property type="evidence" value="ECO:0007669"/>
    <property type="project" value="UniProtKB-SubCell"/>
</dbReference>
<feature type="region of interest" description="Disordered" evidence="3">
    <location>
        <begin position="356"/>
        <end position="375"/>
    </location>
</feature>
<dbReference type="PROSITE" id="PS50826">
    <property type="entry name" value="RUN"/>
    <property type="match status" value="1"/>
</dbReference>
<reference evidence="7" key="1">
    <citation type="journal article" date="2017" name="bioRxiv">
        <title>Comparative analysis of the genomes of Stylophora pistillata and Acropora digitifera provides evidence for extensive differences between species of corals.</title>
        <authorList>
            <person name="Voolstra C.R."/>
            <person name="Li Y."/>
            <person name="Liew Y.J."/>
            <person name="Baumgarten S."/>
            <person name="Zoccola D."/>
            <person name="Flot J.-F."/>
            <person name="Tambutte S."/>
            <person name="Allemand D."/>
            <person name="Aranda M."/>
        </authorList>
    </citation>
    <scope>NUCLEOTIDE SEQUENCE [LARGE SCALE GENOMIC DNA]</scope>
</reference>
<comment type="subcellular location">
    <subcellularLocation>
        <location evidence="1">Lysosome membrane</location>
    </subcellularLocation>
</comment>
<keyword evidence="2" id="KW-0458">Lysosome</keyword>
<evidence type="ECO:0000313" key="7">
    <source>
        <dbReference type="Proteomes" id="UP000225706"/>
    </source>
</evidence>
<dbReference type="Proteomes" id="UP000225706">
    <property type="component" value="Unassembled WGS sequence"/>
</dbReference>
<dbReference type="SMART" id="SM00233">
    <property type="entry name" value="PH"/>
    <property type="match status" value="1"/>
</dbReference>
<dbReference type="Gene3D" id="2.30.29.30">
    <property type="entry name" value="Pleckstrin-homology domain (PH domain)/Phosphotyrosine-binding domain (PTB)"/>
    <property type="match status" value="1"/>
</dbReference>